<keyword evidence="3" id="KW-1185">Reference proteome</keyword>
<dbReference type="Proteomes" id="UP000027222">
    <property type="component" value="Unassembled WGS sequence"/>
</dbReference>
<evidence type="ECO:0000256" key="1">
    <source>
        <dbReference type="SAM" id="SignalP"/>
    </source>
</evidence>
<name>A0A067SJU6_GALM3</name>
<dbReference type="EMBL" id="KL142393">
    <property type="protein sequence ID" value="KDR71235.1"/>
    <property type="molecule type" value="Genomic_DNA"/>
</dbReference>
<keyword evidence="1" id="KW-0732">Signal</keyword>
<organism evidence="2 3">
    <name type="scientific">Galerina marginata (strain CBS 339.88)</name>
    <dbReference type="NCBI Taxonomy" id="685588"/>
    <lineage>
        <taxon>Eukaryota</taxon>
        <taxon>Fungi</taxon>
        <taxon>Dikarya</taxon>
        <taxon>Basidiomycota</taxon>
        <taxon>Agaricomycotina</taxon>
        <taxon>Agaricomycetes</taxon>
        <taxon>Agaricomycetidae</taxon>
        <taxon>Agaricales</taxon>
        <taxon>Agaricineae</taxon>
        <taxon>Strophariaceae</taxon>
        <taxon>Galerina</taxon>
    </lineage>
</organism>
<protein>
    <submittedName>
        <fullName evidence="2">Uncharacterized protein</fullName>
    </submittedName>
</protein>
<feature type="signal peptide" evidence="1">
    <location>
        <begin position="1"/>
        <end position="20"/>
    </location>
</feature>
<dbReference type="AlphaFoldDB" id="A0A067SJU6"/>
<proteinExistence type="predicted"/>
<reference evidence="3" key="1">
    <citation type="journal article" date="2014" name="Proc. Natl. Acad. Sci. U.S.A.">
        <title>Extensive sampling of basidiomycete genomes demonstrates inadequacy of the white-rot/brown-rot paradigm for wood decay fungi.</title>
        <authorList>
            <person name="Riley R."/>
            <person name="Salamov A.A."/>
            <person name="Brown D.W."/>
            <person name="Nagy L.G."/>
            <person name="Floudas D."/>
            <person name="Held B.W."/>
            <person name="Levasseur A."/>
            <person name="Lombard V."/>
            <person name="Morin E."/>
            <person name="Otillar R."/>
            <person name="Lindquist E.A."/>
            <person name="Sun H."/>
            <person name="LaButti K.M."/>
            <person name="Schmutz J."/>
            <person name="Jabbour D."/>
            <person name="Luo H."/>
            <person name="Baker S.E."/>
            <person name="Pisabarro A.G."/>
            <person name="Walton J.D."/>
            <person name="Blanchette R.A."/>
            <person name="Henrissat B."/>
            <person name="Martin F."/>
            <person name="Cullen D."/>
            <person name="Hibbett D.S."/>
            <person name="Grigoriev I.V."/>
        </authorList>
    </citation>
    <scope>NUCLEOTIDE SEQUENCE [LARGE SCALE GENOMIC DNA]</scope>
    <source>
        <strain evidence="3">CBS 339.88</strain>
    </source>
</reference>
<evidence type="ECO:0000313" key="3">
    <source>
        <dbReference type="Proteomes" id="UP000027222"/>
    </source>
</evidence>
<gene>
    <name evidence="2" type="ORF">GALMADRAFT_143941</name>
</gene>
<evidence type="ECO:0000313" key="2">
    <source>
        <dbReference type="EMBL" id="KDR71235.1"/>
    </source>
</evidence>
<dbReference type="HOGENOM" id="CLU_2941894_0_0_1"/>
<accession>A0A067SJU6</accession>
<sequence>MQFTLFTTALLACMTVIVSASPIPVPAPNAVVAREPATPIVVAREPQISPAICGSYQCI</sequence>
<feature type="chain" id="PRO_5001645928" evidence="1">
    <location>
        <begin position="21"/>
        <end position="59"/>
    </location>
</feature>